<keyword evidence="2" id="KW-1185">Reference proteome</keyword>
<proteinExistence type="predicted"/>
<comment type="caution">
    <text evidence="1">The sequence shown here is derived from an EMBL/GenBank/DDBJ whole genome shotgun (WGS) entry which is preliminary data.</text>
</comment>
<dbReference type="RefSeq" id="WP_307377593.1">
    <property type="nucleotide sequence ID" value="NZ_JAUSUW010000023.1"/>
</dbReference>
<evidence type="ECO:0000313" key="2">
    <source>
        <dbReference type="Proteomes" id="UP001238496"/>
    </source>
</evidence>
<dbReference type="Proteomes" id="UP001238496">
    <property type="component" value="Unassembled WGS sequence"/>
</dbReference>
<evidence type="ECO:0000313" key="1">
    <source>
        <dbReference type="EMBL" id="MDQ0423538.1"/>
    </source>
</evidence>
<sequence length="86" mass="9534">MNKVVVTTEIDVGLNEALEEIARFDNRSPADLADQAIRNLVEERVATRELLHHGLSLIDAGNVKAVDSAAIHQWLLSDEDDFPQGR</sequence>
<reference evidence="1 2" key="1">
    <citation type="submission" date="2023-07" db="EMBL/GenBank/DDBJ databases">
        <title>Genomic Encyclopedia of Type Strains, Phase IV (KMG-IV): sequencing the most valuable type-strain genomes for metagenomic binning, comparative biology and taxonomic classification.</title>
        <authorList>
            <person name="Goeker M."/>
        </authorList>
    </citation>
    <scope>NUCLEOTIDE SEQUENCE [LARGE SCALE GENOMIC DNA]</scope>
    <source>
        <strain evidence="1 2">DSM 1111</strain>
    </source>
</reference>
<accession>A0ABU0GE08</accession>
<gene>
    <name evidence="1" type="ORF">J2045_004590</name>
</gene>
<dbReference type="EMBL" id="JAUSUW010000023">
    <property type="protein sequence ID" value="MDQ0423538.1"/>
    <property type="molecule type" value="Genomic_DNA"/>
</dbReference>
<organism evidence="1 2">
    <name type="scientific">Peteryoungia aggregata LMG 23059</name>
    <dbReference type="NCBI Taxonomy" id="1368425"/>
    <lineage>
        <taxon>Bacteria</taxon>
        <taxon>Pseudomonadati</taxon>
        <taxon>Pseudomonadota</taxon>
        <taxon>Alphaproteobacteria</taxon>
        <taxon>Hyphomicrobiales</taxon>
        <taxon>Rhizobiaceae</taxon>
        <taxon>Peteryoungia</taxon>
    </lineage>
</organism>
<protein>
    <submittedName>
        <fullName evidence="1">Transcriptional regulator</fullName>
    </submittedName>
</protein>
<name>A0ABU0GE08_9HYPH</name>